<keyword evidence="1" id="KW-0812">Transmembrane</keyword>
<dbReference type="Proteomes" id="UP000693970">
    <property type="component" value="Unassembled WGS sequence"/>
</dbReference>
<accession>A0A9K3KWY5</accession>
<proteinExistence type="predicted"/>
<feature type="transmembrane region" description="Helical" evidence="1">
    <location>
        <begin position="98"/>
        <end position="115"/>
    </location>
</feature>
<sequence>MVLRDTHSFKAVPRSGLFVVAILLFWNCTAIAFVQQQQRQQQRFLSTTTSINRVHFLPSWQSESVSRLPGRNAKTPTTTTTRLFEKKKQVVADGTQRGAYLLGVVLLACLWIFSVPPEFRRAYLCGTERCVQDRQAYLCNDCVTPEEWKRGIVEYYRNGGGVHFDFSVDPNSKLKVF</sequence>
<reference evidence="2" key="1">
    <citation type="journal article" date="2021" name="Sci. Rep.">
        <title>Diploid genomic architecture of Nitzschia inconspicua, an elite biomass production diatom.</title>
        <authorList>
            <person name="Oliver A."/>
            <person name="Podell S."/>
            <person name="Pinowska A."/>
            <person name="Traller J.C."/>
            <person name="Smith S.R."/>
            <person name="McClure R."/>
            <person name="Beliaev A."/>
            <person name="Bohutskyi P."/>
            <person name="Hill E.A."/>
            <person name="Rabines A."/>
            <person name="Zheng H."/>
            <person name="Allen L.Z."/>
            <person name="Kuo A."/>
            <person name="Grigoriev I.V."/>
            <person name="Allen A.E."/>
            <person name="Hazlebeck D."/>
            <person name="Allen E.E."/>
        </authorList>
    </citation>
    <scope>NUCLEOTIDE SEQUENCE</scope>
    <source>
        <strain evidence="2">Hildebrandi</strain>
    </source>
</reference>
<keyword evidence="1" id="KW-0472">Membrane</keyword>
<dbReference type="OrthoDB" id="45749at2759"/>
<keyword evidence="1" id="KW-1133">Transmembrane helix</keyword>
<dbReference type="EMBL" id="JAGRRH010000018">
    <property type="protein sequence ID" value="KAG7351353.1"/>
    <property type="molecule type" value="Genomic_DNA"/>
</dbReference>
<reference evidence="2" key="2">
    <citation type="submission" date="2021-04" db="EMBL/GenBank/DDBJ databases">
        <authorList>
            <person name="Podell S."/>
        </authorList>
    </citation>
    <scope>NUCLEOTIDE SEQUENCE</scope>
    <source>
        <strain evidence="2">Hildebrandi</strain>
    </source>
</reference>
<protein>
    <submittedName>
        <fullName evidence="2">Uncharacterized protein</fullName>
    </submittedName>
</protein>
<evidence type="ECO:0000313" key="3">
    <source>
        <dbReference type="Proteomes" id="UP000693970"/>
    </source>
</evidence>
<comment type="caution">
    <text evidence="2">The sequence shown here is derived from an EMBL/GenBank/DDBJ whole genome shotgun (WGS) entry which is preliminary data.</text>
</comment>
<name>A0A9K3KWY5_9STRA</name>
<keyword evidence="3" id="KW-1185">Reference proteome</keyword>
<gene>
    <name evidence="2" type="ORF">IV203_010713</name>
</gene>
<dbReference type="AlphaFoldDB" id="A0A9K3KWY5"/>
<organism evidence="2 3">
    <name type="scientific">Nitzschia inconspicua</name>
    <dbReference type="NCBI Taxonomy" id="303405"/>
    <lineage>
        <taxon>Eukaryota</taxon>
        <taxon>Sar</taxon>
        <taxon>Stramenopiles</taxon>
        <taxon>Ochrophyta</taxon>
        <taxon>Bacillariophyta</taxon>
        <taxon>Bacillariophyceae</taxon>
        <taxon>Bacillariophycidae</taxon>
        <taxon>Bacillariales</taxon>
        <taxon>Bacillariaceae</taxon>
        <taxon>Nitzschia</taxon>
    </lineage>
</organism>
<evidence type="ECO:0000313" key="2">
    <source>
        <dbReference type="EMBL" id="KAG7351353.1"/>
    </source>
</evidence>
<feature type="transmembrane region" description="Helical" evidence="1">
    <location>
        <begin position="15"/>
        <end position="34"/>
    </location>
</feature>
<evidence type="ECO:0000256" key="1">
    <source>
        <dbReference type="SAM" id="Phobius"/>
    </source>
</evidence>